<keyword evidence="3" id="KW-1185">Reference proteome</keyword>
<accession>A0ABY6HKD8</accession>
<protein>
    <recommendedName>
        <fullName evidence="4">LVIVD repeat protein</fullName>
    </recommendedName>
</protein>
<keyword evidence="1" id="KW-0472">Membrane</keyword>
<dbReference type="SUPFAM" id="SSF50998">
    <property type="entry name" value="Quinoprotein alcohol dehydrogenase-like"/>
    <property type="match status" value="1"/>
</dbReference>
<evidence type="ECO:0008006" key="4">
    <source>
        <dbReference type="Google" id="ProtNLM"/>
    </source>
</evidence>
<keyword evidence="1" id="KW-1133">Transmembrane helix</keyword>
<evidence type="ECO:0000313" key="2">
    <source>
        <dbReference type="EMBL" id="UYP43991.1"/>
    </source>
</evidence>
<dbReference type="InterPro" id="IPR013211">
    <property type="entry name" value="LVIVD"/>
</dbReference>
<reference evidence="2" key="1">
    <citation type="submission" date="2022-09" db="EMBL/GenBank/DDBJ databases">
        <title>Actin cytoskeleton and complex cell architecture in an #Asgard archaeon.</title>
        <authorList>
            <person name="Ponce Toledo R.I."/>
            <person name="Schleper C."/>
            <person name="Rodrigues Oliveira T."/>
            <person name="Wollweber F."/>
            <person name="Xu J."/>
            <person name="Rittmann S."/>
            <person name="Klingl A."/>
            <person name="Pilhofer M."/>
        </authorList>
    </citation>
    <scope>NUCLEOTIDE SEQUENCE</scope>
    <source>
        <strain evidence="2">B-35</strain>
    </source>
</reference>
<sequence length="375" mass="42085">MTKNLRFCTFFIVSFVVSVCFFSKAHLATSTTLTEDPYEIVKIGSLEDSPGIDIQVVDNVAFVMSFTDGFSTYDISNPAKPKKLDSYAPTNTINPIVHGAHALDIKDDYAFIAFYHSGVQILDISNPSKIALIGEFKGGPEYYYSSVYGDLMHCIKHKRGFEVINCSDPTDPNILGSYSVGNYYIYNYAYKDLAFLQDSTQGKAIVLNISDFSNILPITSFPFKMNQMQIVHDLAYFALDSGELKIYNISDILHPELITNYSLGGSINDLEVIDDLAFLSHSTGLKILNISNVLSPFEVNKYVNAKSGGGLAVSKNKTYIIFDDRDVEIYQWREATDDEVLLAKNIPSYSVGWILGWSSFVLIVLMPWKKRKMFF</sequence>
<proteinExistence type="predicted"/>
<evidence type="ECO:0000256" key="1">
    <source>
        <dbReference type="SAM" id="Phobius"/>
    </source>
</evidence>
<keyword evidence="1" id="KW-0812">Transmembrane</keyword>
<dbReference type="EMBL" id="CP104013">
    <property type="protein sequence ID" value="UYP43991.1"/>
    <property type="molecule type" value="Genomic_DNA"/>
</dbReference>
<feature type="transmembrane region" description="Helical" evidence="1">
    <location>
        <begin position="349"/>
        <end position="368"/>
    </location>
</feature>
<dbReference type="InterPro" id="IPR011047">
    <property type="entry name" value="Quinoprotein_ADH-like_sf"/>
</dbReference>
<dbReference type="Proteomes" id="UP001208689">
    <property type="component" value="Chromosome"/>
</dbReference>
<dbReference type="Pfam" id="PF08309">
    <property type="entry name" value="LVIVD"/>
    <property type="match status" value="3"/>
</dbReference>
<evidence type="ECO:0000313" key="3">
    <source>
        <dbReference type="Proteomes" id="UP001208689"/>
    </source>
</evidence>
<name>A0ABY6HKD8_9ARCH</name>
<organism evidence="2 3">
    <name type="scientific">Candidatus Lokiarchaeum ossiferum</name>
    <dbReference type="NCBI Taxonomy" id="2951803"/>
    <lineage>
        <taxon>Archaea</taxon>
        <taxon>Promethearchaeati</taxon>
        <taxon>Promethearchaeota</taxon>
        <taxon>Promethearchaeia</taxon>
        <taxon>Promethearchaeales</taxon>
        <taxon>Promethearchaeaceae</taxon>
        <taxon>Candidatus Lokiarchaeum</taxon>
    </lineage>
</organism>
<gene>
    <name evidence="2" type="ORF">NEF87_000276</name>
</gene>